<proteinExistence type="predicted"/>
<reference evidence="1" key="1">
    <citation type="journal article" date="2021" name="New Phytol.">
        <title>Evolutionary innovations through gain and loss of genes in the ectomycorrhizal Boletales.</title>
        <authorList>
            <person name="Wu G."/>
            <person name="Miyauchi S."/>
            <person name="Morin E."/>
            <person name="Kuo A."/>
            <person name="Drula E."/>
            <person name="Varga T."/>
            <person name="Kohler A."/>
            <person name="Feng B."/>
            <person name="Cao Y."/>
            <person name="Lipzen A."/>
            <person name="Daum C."/>
            <person name="Hundley H."/>
            <person name="Pangilinan J."/>
            <person name="Johnson J."/>
            <person name="Barry K."/>
            <person name="LaButti K."/>
            <person name="Ng V."/>
            <person name="Ahrendt S."/>
            <person name="Min B."/>
            <person name="Choi I.G."/>
            <person name="Park H."/>
            <person name="Plett J.M."/>
            <person name="Magnuson J."/>
            <person name="Spatafora J.W."/>
            <person name="Nagy L.G."/>
            <person name="Henrissat B."/>
            <person name="Grigoriev I.V."/>
            <person name="Yang Z.L."/>
            <person name="Xu J."/>
            <person name="Martin F.M."/>
        </authorList>
    </citation>
    <scope>NUCLEOTIDE SEQUENCE</scope>
    <source>
        <strain evidence="1">KUC20120723A-06</strain>
    </source>
</reference>
<evidence type="ECO:0000313" key="2">
    <source>
        <dbReference type="Proteomes" id="UP000790709"/>
    </source>
</evidence>
<dbReference type="Proteomes" id="UP000790709">
    <property type="component" value="Unassembled WGS sequence"/>
</dbReference>
<gene>
    <name evidence="1" type="ORF">BV22DRAFT_50546</name>
</gene>
<keyword evidence="2" id="KW-1185">Reference proteome</keyword>
<protein>
    <submittedName>
        <fullName evidence="1">Acyl-CoA N-acyltransferase</fullName>
    </submittedName>
</protein>
<organism evidence="1 2">
    <name type="scientific">Leucogyrophana mollusca</name>
    <dbReference type="NCBI Taxonomy" id="85980"/>
    <lineage>
        <taxon>Eukaryota</taxon>
        <taxon>Fungi</taxon>
        <taxon>Dikarya</taxon>
        <taxon>Basidiomycota</taxon>
        <taxon>Agaricomycotina</taxon>
        <taxon>Agaricomycetes</taxon>
        <taxon>Agaricomycetidae</taxon>
        <taxon>Boletales</taxon>
        <taxon>Boletales incertae sedis</taxon>
        <taxon>Leucogyrophana</taxon>
    </lineage>
</organism>
<evidence type="ECO:0000313" key="1">
    <source>
        <dbReference type="EMBL" id="KAH7930730.1"/>
    </source>
</evidence>
<sequence>MPISIRPAMIADEDIVSHICLLTADAGVSAVDLHAFPKLPGHIYAASYLNLQSGWAFVLIDTNEENEEKVVGYILGAKDARAYEKEAEEKWWPPLRELYGRYLQDPAGVAKPADLAYINLIFHPLIATDATIAFGTAYMHVNILPEYQGKGYGRQLVGAAVQYLEGLKEGHRGIWLRMNPKNPKGAAFYRKIGFRPLELENTPGTIIGLTFEDWNSNL</sequence>
<dbReference type="EMBL" id="MU266330">
    <property type="protein sequence ID" value="KAH7930730.1"/>
    <property type="molecule type" value="Genomic_DNA"/>
</dbReference>
<comment type="caution">
    <text evidence="1">The sequence shown here is derived from an EMBL/GenBank/DDBJ whole genome shotgun (WGS) entry which is preliminary data.</text>
</comment>
<name>A0ACB8BXM9_9AGAM</name>
<accession>A0ACB8BXM9</accession>